<dbReference type="EMBL" id="CAADAN010000001">
    <property type="protein sequence ID" value="VFD29020.1"/>
    <property type="molecule type" value="Genomic_DNA"/>
</dbReference>
<dbReference type="GO" id="GO:0003677">
    <property type="term" value="F:DNA binding"/>
    <property type="evidence" value="ECO:0007669"/>
    <property type="project" value="UniProtKB-KW"/>
</dbReference>
<evidence type="ECO:0000313" key="14">
    <source>
        <dbReference type="Proteomes" id="UP000189137"/>
    </source>
</evidence>
<keyword evidence="5" id="KW-0175">Coiled coil</keyword>
<dbReference type="PROSITE" id="PS50931">
    <property type="entry name" value="HTH_LYSR"/>
    <property type="match status" value="1"/>
</dbReference>
<dbReference type="GO" id="GO:0005829">
    <property type="term" value="C:cytosol"/>
    <property type="evidence" value="ECO:0007669"/>
    <property type="project" value="TreeGrafter"/>
</dbReference>
<dbReference type="EMBL" id="LK932905">
    <property type="protein sequence ID" value="CDT03857.1"/>
    <property type="molecule type" value="Genomic_DNA"/>
</dbReference>
<dbReference type="CDD" id="cd05466">
    <property type="entry name" value="PBP2_LTTR_substrate"/>
    <property type="match status" value="1"/>
</dbReference>
<dbReference type="GeneID" id="66355076"/>
<dbReference type="EMBL" id="FUPS01000005">
    <property type="protein sequence ID" value="SJS34064.1"/>
    <property type="molecule type" value="Genomic_DNA"/>
</dbReference>
<protein>
    <submittedName>
        <fullName evidence="11">HTH-type transcriptional regulator gltC</fullName>
    </submittedName>
    <submittedName>
        <fullName evidence="10">LysR family transcriptional regulator</fullName>
    </submittedName>
    <submittedName>
        <fullName evidence="9">Transcriptional regulator, LysR family</fullName>
    </submittedName>
    <submittedName>
        <fullName evidence="8">Uncharacterized HTH-type transcriptional regulator HI_0775</fullName>
    </submittedName>
</protein>
<dbReference type="Proteomes" id="UP000372533">
    <property type="component" value="Unassembled WGS sequence"/>
</dbReference>
<evidence type="ECO:0000256" key="2">
    <source>
        <dbReference type="ARBA" id="ARBA00023015"/>
    </source>
</evidence>
<sequence>MDIKQLKYFVEIVKSGFNLSIASKTLHISQPALSQIIKNFEESEDVYLFERYKGRLNGLTPAGERFYVNAEHIINEYKNMMEDLREDSVQFKGKVRIGIPPLILGIAFSDVVAQLVANNPDIEFDIVEKGAYDLNRMLILQELDYAVLLHPHKIDKSVVTEHVLQEDELTAFLNINHPLAKKDKIDWNDLNEQLLAIFNPTFMIHHKLMQKFTDENVKLKRYIMSGSWDFLLLSTTNSDFITILPSPVHDFFENSKIIEKPFNHPITWKVILCRPKKERYSHVDQHVFKFIIDFFSKKNS</sequence>
<evidence type="ECO:0000256" key="3">
    <source>
        <dbReference type="ARBA" id="ARBA00023125"/>
    </source>
</evidence>
<dbReference type="Gene3D" id="1.10.10.10">
    <property type="entry name" value="Winged helix-like DNA-binding domain superfamily/Winged helix DNA-binding domain"/>
    <property type="match status" value="1"/>
</dbReference>
<dbReference type="AlphaFoldDB" id="A0A031WCV0"/>
<evidence type="ECO:0000313" key="7">
    <source>
        <dbReference type="EMBL" id="CDS84966.1"/>
    </source>
</evidence>
<evidence type="ECO:0000313" key="15">
    <source>
        <dbReference type="Proteomes" id="UP000372533"/>
    </source>
</evidence>
<proteinExistence type="inferred from homology"/>
<keyword evidence="3" id="KW-0238">DNA-binding</keyword>
<dbReference type="EMBL" id="CAAJVP010000013">
    <property type="protein sequence ID" value="VHY13517.1"/>
    <property type="molecule type" value="Genomic_DNA"/>
</dbReference>
<dbReference type="InterPro" id="IPR036390">
    <property type="entry name" value="WH_DNA-bd_sf"/>
</dbReference>
<dbReference type="KEGG" id="pdf:CD630DERM_26750"/>
<dbReference type="Gene3D" id="3.40.190.290">
    <property type="match status" value="1"/>
</dbReference>
<evidence type="ECO:0000313" key="10">
    <source>
        <dbReference type="EMBL" id="HBH1543346.1"/>
    </source>
</evidence>
<evidence type="ECO:0000313" key="9">
    <source>
        <dbReference type="EMBL" id="CDT03857.1"/>
    </source>
</evidence>
<dbReference type="Proteomes" id="UP000411588">
    <property type="component" value="Unassembled WGS sequence"/>
</dbReference>
<dbReference type="Proteomes" id="UP000878956">
    <property type="component" value="Unassembled WGS sequence"/>
</dbReference>
<dbReference type="EMBL" id="LK932505">
    <property type="protein sequence ID" value="CDS84966.1"/>
    <property type="molecule type" value="Genomic_DNA"/>
</dbReference>
<dbReference type="InterPro" id="IPR005119">
    <property type="entry name" value="LysR_subst-bd"/>
</dbReference>
<accession>A0A031WCV0</accession>
<keyword evidence="2" id="KW-0805">Transcription regulation</keyword>
<keyword evidence="4" id="KW-0804">Transcription</keyword>
<comment type="similarity">
    <text evidence="1">Belongs to the LysR transcriptional regulatory family.</text>
</comment>
<reference evidence="9" key="1">
    <citation type="submission" date="2014-07" db="EMBL/GenBank/DDBJ databases">
        <authorList>
            <person name="Monot Marc"/>
        </authorList>
    </citation>
    <scope>NUCLEOTIDE SEQUENCE</scope>
    <source>
        <strain evidence="9">7032989</strain>
        <strain evidence="8">7032994</strain>
    </source>
</reference>
<dbReference type="EMBL" id="LK932407">
    <property type="protein sequence ID" value="CDS88676.1"/>
    <property type="molecule type" value="Genomic_DNA"/>
</dbReference>
<dbReference type="RefSeq" id="WP_004454990.1">
    <property type="nucleotide sequence ID" value="NZ_AP031492.1"/>
</dbReference>
<evidence type="ECO:0000256" key="4">
    <source>
        <dbReference type="ARBA" id="ARBA00023163"/>
    </source>
</evidence>
<reference evidence="10" key="4">
    <citation type="submission" date="2021-06" db="EMBL/GenBank/DDBJ databases">
        <authorList>
            <consortium name="NCBI Pathogen Detection Project"/>
        </authorList>
    </citation>
    <scope>NUCLEOTIDE SEQUENCE</scope>
    <source>
        <strain evidence="10">HN1000</strain>
    </source>
</reference>
<name>A0A031WCV0_CLODI</name>
<gene>
    <name evidence="13" type="primary">gltC_3</name>
    <name evidence="11" type="synonym">gltC_1</name>
    <name evidence="12" type="synonym">gltC_2</name>
    <name evidence="9" type="ORF">BN1095_250051</name>
    <name evidence="7" type="ORF">BN1096_520024</name>
    <name evidence="8" type="ORF">BN1097_680159</name>
    <name evidence="10" type="ORF">KRM00_002873</name>
    <name evidence="13" type="ORF">SAMEA1402366_02644</name>
    <name evidence="12" type="ORF">SAMEA1402399_00052</name>
    <name evidence="11" type="ORF">SAMEA3375112_01889</name>
</gene>
<dbReference type="GO" id="GO:0003700">
    <property type="term" value="F:DNA-binding transcription factor activity"/>
    <property type="evidence" value="ECO:0007669"/>
    <property type="project" value="InterPro"/>
</dbReference>
<dbReference type="PANTHER" id="PTHR30419">
    <property type="entry name" value="HTH-TYPE TRANSCRIPTIONAL REGULATOR YBHD"/>
    <property type="match status" value="1"/>
</dbReference>
<dbReference type="InterPro" id="IPR050950">
    <property type="entry name" value="HTH-type_LysR_regulators"/>
</dbReference>
<evidence type="ECO:0000313" key="13">
    <source>
        <dbReference type="EMBL" id="VHY13517.1"/>
    </source>
</evidence>
<reference evidence="13 15" key="3">
    <citation type="submission" date="2019-04" db="EMBL/GenBank/DDBJ databases">
        <authorList>
            <consortium name="Pathogen Informatics"/>
        </authorList>
    </citation>
    <scope>NUCLEOTIDE SEQUENCE [LARGE SCALE GENOMIC DNA]</scope>
    <source>
        <strain evidence="12">Clo34</strain>
        <strain evidence="16">clo34</strain>
        <strain evidence="15">tl291</strain>
        <strain evidence="13">Tl291</strain>
        <strain evidence="11 14">VRECD0157</strain>
    </source>
</reference>
<organism evidence="9">
    <name type="scientific">Clostridioides difficile</name>
    <name type="common">Peptoclostridium difficile</name>
    <dbReference type="NCBI Taxonomy" id="1496"/>
    <lineage>
        <taxon>Bacteria</taxon>
        <taxon>Bacillati</taxon>
        <taxon>Bacillota</taxon>
        <taxon>Clostridia</taxon>
        <taxon>Peptostreptococcales</taxon>
        <taxon>Peptostreptococcaceae</taxon>
        <taxon>Clostridioides</taxon>
    </lineage>
</organism>
<dbReference type="EMBL" id="DAEPXK010000035">
    <property type="protein sequence ID" value="HBH1543346.1"/>
    <property type="molecule type" value="Genomic_DNA"/>
</dbReference>
<dbReference type="Pfam" id="PF03466">
    <property type="entry name" value="LysR_substrate"/>
    <property type="match status" value="1"/>
</dbReference>
<dbReference type="SUPFAM" id="SSF53850">
    <property type="entry name" value="Periplasmic binding protein-like II"/>
    <property type="match status" value="1"/>
</dbReference>
<feature type="coiled-coil region" evidence="5">
    <location>
        <begin position="67"/>
        <end position="94"/>
    </location>
</feature>
<dbReference type="PANTHER" id="PTHR30419:SF8">
    <property type="entry name" value="NITROGEN ASSIMILATION TRANSCRIPTIONAL ACTIVATOR-RELATED"/>
    <property type="match status" value="1"/>
</dbReference>
<dbReference type="InterPro" id="IPR036388">
    <property type="entry name" value="WH-like_DNA-bd_sf"/>
</dbReference>
<evidence type="ECO:0000256" key="1">
    <source>
        <dbReference type="ARBA" id="ARBA00009437"/>
    </source>
</evidence>
<dbReference type="InterPro" id="IPR000847">
    <property type="entry name" value="LysR_HTH_N"/>
</dbReference>
<dbReference type="Proteomes" id="UP000189137">
    <property type="component" value="Unassembled WGS sequence"/>
</dbReference>
<reference evidence="10" key="2">
    <citation type="journal article" date="2018" name="Genome Biol.">
        <title>SKESA: strategic k-mer extension for scrupulous assemblies.</title>
        <authorList>
            <person name="Souvorov A."/>
            <person name="Agarwala R."/>
            <person name="Lipman D.J."/>
        </authorList>
    </citation>
    <scope>NUCLEOTIDE SEQUENCE</scope>
    <source>
        <strain evidence="10">HN1000</strain>
    </source>
</reference>
<evidence type="ECO:0000313" key="11">
    <source>
        <dbReference type="EMBL" id="SJS34064.1"/>
    </source>
</evidence>
<evidence type="ECO:0000259" key="6">
    <source>
        <dbReference type="PROSITE" id="PS50931"/>
    </source>
</evidence>
<feature type="domain" description="HTH lysR-type" evidence="6">
    <location>
        <begin position="1"/>
        <end position="59"/>
    </location>
</feature>
<dbReference type="OMA" id="IWRRGAY"/>
<dbReference type="Pfam" id="PF00126">
    <property type="entry name" value="HTH_1"/>
    <property type="match status" value="1"/>
</dbReference>
<evidence type="ECO:0000313" key="16">
    <source>
        <dbReference type="Proteomes" id="UP000411588"/>
    </source>
</evidence>
<evidence type="ECO:0000313" key="8">
    <source>
        <dbReference type="EMBL" id="CDS88676.1"/>
    </source>
</evidence>
<evidence type="ECO:0000313" key="12">
    <source>
        <dbReference type="EMBL" id="VFD29020.1"/>
    </source>
</evidence>
<dbReference type="SUPFAM" id="SSF46785">
    <property type="entry name" value="Winged helix' DNA-binding domain"/>
    <property type="match status" value="1"/>
</dbReference>
<evidence type="ECO:0000256" key="5">
    <source>
        <dbReference type="SAM" id="Coils"/>
    </source>
</evidence>
<dbReference type="PATRIC" id="fig|1496.1373.peg.160"/>